<dbReference type="InterPro" id="IPR011583">
    <property type="entry name" value="Chitinase_II/V-like_cat"/>
</dbReference>
<dbReference type="GO" id="GO:0004568">
    <property type="term" value="F:chitinase activity"/>
    <property type="evidence" value="ECO:0007669"/>
    <property type="project" value="TreeGrafter"/>
</dbReference>
<accession>A0A1E1X4M2</accession>
<dbReference type="InterPro" id="IPR001223">
    <property type="entry name" value="Glyco_hydro18_cat"/>
</dbReference>
<dbReference type="SUPFAM" id="SSF54556">
    <property type="entry name" value="Chitinase insertion domain"/>
    <property type="match status" value="1"/>
</dbReference>
<evidence type="ECO:0000256" key="1">
    <source>
        <dbReference type="ARBA" id="ARBA00022729"/>
    </source>
</evidence>
<dbReference type="PROSITE" id="PS51910">
    <property type="entry name" value="GH18_2"/>
    <property type="match status" value="1"/>
</dbReference>
<evidence type="ECO:0000256" key="6">
    <source>
        <dbReference type="RuleBase" id="RU004453"/>
    </source>
</evidence>
<dbReference type="InterPro" id="IPR029070">
    <property type="entry name" value="Chitinase_insertion_sf"/>
</dbReference>
<dbReference type="GO" id="GO:0006032">
    <property type="term" value="P:chitin catabolic process"/>
    <property type="evidence" value="ECO:0007669"/>
    <property type="project" value="TreeGrafter"/>
</dbReference>
<keyword evidence="3" id="KW-0325">Glycoprotein</keyword>
<dbReference type="GO" id="GO:0008061">
    <property type="term" value="F:chitin binding"/>
    <property type="evidence" value="ECO:0007669"/>
    <property type="project" value="InterPro"/>
</dbReference>
<dbReference type="SUPFAM" id="SSF51445">
    <property type="entry name" value="(Trans)glycosidases"/>
    <property type="match status" value="1"/>
</dbReference>
<evidence type="ECO:0000256" key="2">
    <source>
        <dbReference type="ARBA" id="ARBA00022801"/>
    </source>
</evidence>
<keyword evidence="4 5" id="KW-0326">Glycosidase</keyword>
<dbReference type="PANTHER" id="PTHR11177:SF390">
    <property type="entry name" value="CHITINASE 11"/>
    <property type="match status" value="1"/>
</dbReference>
<evidence type="ECO:0000313" key="8">
    <source>
        <dbReference type="EMBL" id="JAT94205.1"/>
    </source>
</evidence>
<dbReference type="Gene3D" id="3.10.50.10">
    <property type="match status" value="1"/>
</dbReference>
<protein>
    <submittedName>
        <fullName evidence="8">Putative catalytically inactive chitinase-like lectin</fullName>
    </submittedName>
</protein>
<evidence type="ECO:0000256" key="5">
    <source>
        <dbReference type="RuleBase" id="RU000489"/>
    </source>
</evidence>
<dbReference type="FunFam" id="3.10.50.10:FF:000003">
    <property type="entry name" value="Class V chitinase CHIT5b"/>
    <property type="match status" value="1"/>
</dbReference>
<feature type="domain" description="GH18" evidence="7">
    <location>
        <begin position="11"/>
        <end position="367"/>
    </location>
</feature>
<dbReference type="EMBL" id="GFAC01004983">
    <property type="protein sequence ID" value="JAT94205.1"/>
    <property type="molecule type" value="mRNA"/>
</dbReference>
<reference evidence="8" key="1">
    <citation type="journal article" date="2017" name="Front. Cell. Infect. Microbiol.">
        <title>The Distinct Transcriptional Response of the Midgut of Amblyomma sculptum and Amblyomma aureolatum Ticks to Rickettsia rickettsii Correlates to Their Differences in Susceptibility to Infection.</title>
        <authorList>
            <person name="Martins L.A."/>
            <person name="Galletti M.F.B.M."/>
            <person name="Ribeiro J.M."/>
            <person name="Fujita A."/>
            <person name="Costa F.B."/>
            <person name="Labruna M.B."/>
            <person name="Daffre S."/>
            <person name="Fogaca A.C."/>
        </authorList>
    </citation>
    <scope>NUCLEOTIDE SEQUENCE</scope>
</reference>
<name>A0A1E1X4M2_9ACAR</name>
<dbReference type="SMART" id="SM00636">
    <property type="entry name" value="Glyco_18"/>
    <property type="match status" value="1"/>
</dbReference>
<keyword evidence="2 5" id="KW-0378">Hydrolase</keyword>
<dbReference type="PROSITE" id="PS01095">
    <property type="entry name" value="GH18_1"/>
    <property type="match status" value="1"/>
</dbReference>
<dbReference type="Pfam" id="PF00704">
    <property type="entry name" value="Glyco_hydro_18"/>
    <property type="match status" value="1"/>
</dbReference>
<proteinExistence type="evidence at transcript level"/>
<evidence type="ECO:0000256" key="3">
    <source>
        <dbReference type="ARBA" id="ARBA00023180"/>
    </source>
</evidence>
<dbReference type="PANTHER" id="PTHR11177">
    <property type="entry name" value="CHITINASE"/>
    <property type="match status" value="1"/>
</dbReference>
<keyword evidence="8" id="KW-0430">Lectin</keyword>
<dbReference type="InterPro" id="IPR017853">
    <property type="entry name" value="GH"/>
</dbReference>
<dbReference type="Gene3D" id="3.20.20.80">
    <property type="entry name" value="Glycosidases"/>
    <property type="match status" value="1"/>
</dbReference>
<dbReference type="GO" id="GO:0005576">
    <property type="term" value="C:extracellular region"/>
    <property type="evidence" value="ECO:0007669"/>
    <property type="project" value="TreeGrafter"/>
</dbReference>
<dbReference type="InterPro" id="IPR050314">
    <property type="entry name" value="Glycosyl_Hydrlase_18"/>
</dbReference>
<sequence>MSPVSNQNRGFLTVSYYSWDKSNLKSDDIDTSLCTHLILGFTDVEDSILSKGSTDGESSYSAVASLKAKNPTLKVMLSVGGGSHSHSFHTMVADRSNTDRFVASVVETLRGNNLDGIDIDWEFPMDIRNGKAHFTRLLQKLRTAFDDEAKASGQQTLILSAAVAAQSVLVKASYDVPEIERYVDFINLMTYDLHLFKWYYPFSGHNSPLYRRRREIGYFATLNMAYSAEFWFSRGMPKAKIIVGIPTYGLVWKLGHRVWHGLSCLTLGKGAEGGGYISYPEVCKVISNGGKRIFDKQSKVPYVIDKNNWISYDDVSSVELKARWIISEGFGGIMTFSLNCDDHTGATSPGGVRFPLHKKIKEVVEQGLNA</sequence>
<dbReference type="AlphaFoldDB" id="A0A1E1X4M2"/>
<comment type="similarity">
    <text evidence="6">Belongs to the glycosyl hydrolase 18 family.</text>
</comment>
<dbReference type="GO" id="GO:0030246">
    <property type="term" value="F:carbohydrate binding"/>
    <property type="evidence" value="ECO:0007669"/>
    <property type="project" value="UniProtKB-KW"/>
</dbReference>
<evidence type="ECO:0000256" key="4">
    <source>
        <dbReference type="ARBA" id="ARBA00023295"/>
    </source>
</evidence>
<organism evidence="8">
    <name type="scientific">Amblyomma aureolatum</name>
    <dbReference type="NCBI Taxonomy" id="187763"/>
    <lineage>
        <taxon>Eukaryota</taxon>
        <taxon>Metazoa</taxon>
        <taxon>Ecdysozoa</taxon>
        <taxon>Arthropoda</taxon>
        <taxon>Chelicerata</taxon>
        <taxon>Arachnida</taxon>
        <taxon>Acari</taxon>
        <taxon>Parasitiformes</taxon>
        <taxon>Ixodida</taxon>
        <taxon>Ixodoidea</taxon>
        <taxon>Ixodidae</taxon>
        <taxon>Amblyomminae</taxon>
        <taxon>Amblyomma</taxon>
    </lineage>
</organism>
<dbReference type="GO" id="GO:0005975">
    <property type="term" value="P:carbohydrate metabolic process"/>
    <property type="evidence" value="ECO:0007669"/>
    <property type="project" value="InterPro"/>
</dbReference>
<keyword evidence="1" id="KW-0732">Signal</keyword>
<evidence type="ECO:0000259" key="7">
    <source>
        <dbReference type="PROSITE" id="PS51910"/>
    </source>
</evidence>
<dbReference type="InterPro" id="IPR001579">
    <property type="entry name" value="Glyco_hydro_18_chit_AS"/>
</dbReference>